<feature type="compositionally biased region" description="Basic residues" evidence="1">
    <location>
        <begin position="1"/>
        <end position="11"/>
    </location>
</feature>
<sequence>MPPRSKPKQRRSATPAKGLKPGPAAPSEKAQARATASAGAGSGKAQRQTKALNISEPVRRQPVARTGNAAAGLEQSLLDRQLDYVGALLAWTPTRVLLAQNAAFWAGVSGSDGGKADTKADPAKDGGDRPGKAAAQSKPSPKNAAKRRTAPGTAEATEGQGPRRRAKRRG</sequence>
<comment type="caution">
    <text evidence="2">The sequence shown here is derived from an EMBL/GenBank/DDBJ whole genome shotgun (WGS) entry which is preliminary data.</text>
</comment>
<keyword evidence="3" id="KW-1185">Reference proteome</keyword>
<reference evidence="2 3" key="1">
    <citation type="submission" date="2015-10" db="EMBL/GenBank/DDBJ databases">
        <title>Transcriptomic analysis of a linuron degrading triple-species bacterial consortium.</title>
        <authorList>
            <person name="Albers P."/>
        </authorList>
    </citation>
    <scope>NUCLEOTIDE SEQUENCE [LARGE SCALE GENOMIC DNA]</scope>
    <source>
        <strain evidence="2 3">WDL6</strain>
    </source>
</reference>
<dbReference type="AlphaFoldDB" id="A0A109BDM4"/>
<dbReference type="EMBL" id="LMTR01000071">
    <property type="protein sequence ID" value="KWT66742.1"/>
    <property type="molecule type" value="Genomic_DNA"/>
</dbReference>
<feature type="region of interest" description="Disordered" evidence="1">
    <location>
        <begin position="1"/>
        <end position="67"/>
    </location>
</feature>
<feature type="compositionally biased region" description="Basic and acidic residues" evidence="1">
    <location>
        <begin position="114"/>
        <end position="131"/>
    </location>
</feature>
<dbReference type="PATRIC" id="fig|121290.4.peg.2346"/>
<evidence type="ECO:0000313" key="3">
    <source>
        <dbReference type="Proteomes" id="UP000059074"/>
    </source>
</evidence>
<dbReference type="RefSeq" id="WP_068462325.1">
    <property type="nucleotide sequence ID" value="NZ_LMTR01000071.1"/>
</dbReference>
<protein>
    <submittedName>
        <fullName evidence="2">Uncharacterized protein</fullName>
    </submittedName>
</protein>
<gene>
    <name evidence="2" type="ORF">APY04_2149</name>
</gene>
<name>A0A109BDM4_HYPSL</name>
<dbReference type="Proteomes" id="UP000059074">
    <property type="component" value="Unassembled WGS sequence"/>
</dbReference>
<evidence type="ECO:0000313" key="2">
    <source>
        <dbReference type="EMBL" id="KWT66742.1"/>
    </source>
</evidence>
<feature type="compositionally biased region" description="Low complexity" evidence="1">
    <location>
        <begin position="32"/>
        <end position="48"/>
    </location>
</feature>
<accession>A0A109BDM4</accession>
<proteinExistence type="predicted"/>
<feature type="region of interest" description="Disordered" evidence="1">
    <location>
        <begin position="107"/>
        <end position="170"/>
    </location>
</feature>
<evidence type="ECO:0000256" key="1">
    <source>
        <dbReference type="SAM" id="MobiDB-lite"/>
    </source>
</evidence>
<feature type="compositionally biased region" description="Low complexity" evidence="1">
    <location>
        <begin position="13"/>
        <end position="26"/>
    </location>
</feature>
<organism evidence="2 3">
    <name type="scientific">Hyphomicrobium sulfonivorans</name>
    <dbReference type="NCBI Taxonomy" id="121290"/>
    <lineage>
        <taxon>Bacteria</taxon>
        <taxon>Pseudomonadati</taxon>
        <taxon>Pseudomonadota</taxon>
        <taxon>Alphaproteobacteria</taxon>
        <taxon>Hyphomicrobiales</taxon>
        <taxon>Hyphomicrobiaceae</taxon>
        <taxon>Hyphomicrobium</taxon>
    </lineage>
</organism>